<reference evidence="2 3" key="1">
    <citation type="submission" date="2024-04" db="EMBL/GenBank/DDBJ databases">
        <title>Draft genome sequence of Thalassolituus maritimus NBRC 116585.</title>
        <authorList>
            <person name="Miyakawa T."/>
            <person name="Kusuya Y."/>
            <person name="Miura T."/>
        </authorList>
    </citation>
    <scope>NUCLEOTIDE SEQUENCE [LARGE SCALE GENOMIC DNA]</scope>
    <source>
        <strain evidence="2 3">5NW40-0001</strain>
    </source>
</reference>
<sequence>MAKQIMIAIIAVASLPAIASPDIDKLLEGCKQAVTLHENKDEQRTVMQFVMSPADTLLAGYCKGVIESYVSYSSTRRYRCSKTNWYAIAESIGSLVSPESVTDLNSNYQRDVEDALLYGCR</sequence>
<keyword evidence="3" id="KW-1185">Reference proteome</keyword>
<dbReference type="RefSeq" id="WP_353293413.1">
    <property type="nucleotide sequence ID" value="NZ_BAABWH010000001.1"/>
</dbReference>
<proteinExistence type="predicted"/>
<protein>
    <recommendedName>
        <fullName evidence="4">Rap1a immunity protein domain-containing protein</fullName>
    </recommendedName>
</protein>
<dbReference type="EMBL" id="BAABWH010000001">
    <property type="protein sequence ID" value="GAA6144487.1"/>
    <property type="molecule type" value="Genomic_DNA"/>
</dbReference>
<evidence type="ECO:0000313" key="3">
    <source>
        <dbReference type="Proteomes" id="UP001481413"/>
    </source>
</evidence>
<evidence type="ECO:0008006" key="4">
    <source>
        <dbReference type="Google" id="ProtNLM"/>
    </source>
</evidence>
<dbReference type="Proteomes" id="UP001481413">
    <property type="component" value="Unassembled WGS sequence"/>
</dbReference>
<comment type="caution">
    <text evidence="2">The sequence shown here is derived from an EMBL/GenBank/DDBJ whole genome shotgun (WGS) entry which is preliminary data.</text>
</comment>
<name>A0ABP9ZWL4_9GAMM</name>
<feature type="chain" id="PRO_5046807499" description="Rap1a immunity protein domain-containing protein" evidence="1">
    <location>
        <begin position="20"/>
        <end position="121"/>
    </location>
</feature>
<accession>A0ABP9ZWL4</accession>
<organism evidence="2 3">
    <name type="scientific">Thalassolituus maritimus</name>
    <dbReference type="NCBI Taxonomy" id="484498"/>
    <lineage>
        <taxon>Bacteria</taxon>
        <taxon>Pseudomonadati</taxon>
        <taxon>Pseudomonadota</taxon>
        <taxon>Gammaproteobacteria</taxon>
        <taxon>Oceanospirillales</taxon>
        <taxon>Oceanospirillaceae</taxon>
        <taxon>Thalassolituus</taxon>
    </lineage>
</organism>
<evidence type="ECO:0000256" key="1">
    <source>
        <dbReference type="SAM" id="SignalP"/>
    </source>
</evidence>
<evidence type="ECO:0000313" key="2">
    <source>
        <dbReference type="EMBL" id="GAA6144487.1"/>
    </source>
</evidence>
<gene>
    <name evidence="2" type="ORF">NBRC116585_06040</name>
</gene>
<keyword evidence="1" id="KW-0732">Signal</keyword>
<feature type="signal peptide" evidence="1">
    <location>
        <begin position="1"/>
        <end position="19"/>
    </location>
</feature>